<evidence type="ECO:0000313" key="2">
    <source>
        <dbReference type="Proteomes" id="UP000478052"/>
    </source>
</evidence>
<gene>
    <name evidence="1" type="ORF">FWK35_00017488</name>
</gene>
<dbReference type="AlphaFoldDB" id="A0A6G0Y2C6"/>
<name>A0A6G0Y2C6_APHCR</name>
<sequence>ELSAQLKDIKTNLPSNLNLPIEINAKNYFEFMKLININIYYVNHLIIFSEREFLASYIFFTQNQINKCKTTKQKLICESNTPISNNIQSSCEFQLFTKENNMPENCEIRTAPIFNDIWHQLGNNEVENIEINKAGILSLKSNCKAFTKKNVILAKYTGKSNFSKDYVPQFHLSKLTEDFNDKIKKNTKRGCKSN</sequence>
<dbReference type="OrthoDB" id="6631194at2759"/>
<proteinExistence type="predicted"/>
<accession>A0A6G0Y2C6</accession>
<comment type="caution">
    <text evidence="1">The sequence shown here is derived from an EMBL/GenBank/DDBJ whole genome shotgun (WGS) entry which is preliminary data.</text>
</comment>
<dbReference type="EMBL" id="VUJU01006717">
    <property type="protein sequence ID" value="KAF0747783.1"/>
    <property type="molecule type" value="Genomic_DNA"/>
</dbReference>
<keyword evidence="2" id="KW-1185">Reference proteome</keyword>
<feature type="non-terminal residue" evidence="1">
    <location>
        <position position="194"/>
    </location>
</feature>
<protein>
    <submittedName>
        <fullName evidence="1">Envelope fusion protein</fullName>
    </submittedName>
</protein>
<reference evidence="1 2" key="1">
    <citation type="submission" date="2019-08" db="EMBL/GenBank/DDBJ databases">
        <title>Whole genome of Aphis craccivora.</title>
        <authorList>
            <person name="Voronova N.V."/>
            <person name="Shulinski R.S."/>
            <person name="Bandarenka Y.V."/>
            <person name="Zhorov D.G."/>
            <person name="Warner D."/>
        </authorList>
    </citation>
    <scope>NUCLEOTIDE SEQUENCE [LARGE SCALE GENOMIC DNA]</scope>
    <source>
        <strain evidence="1">180601</strain>
        <tissue evidence="1">Whole Body</tissue>
    </source>
</reference>
<evidence type="ECO:0000313" key="1">
    <source>
        <dbReference type="EMBL" id="KAF0747783.1"/>
    </source>
</evidence>
<feature type="non-terminal residue" evidence="1">
    <location>
        <position position="1"/>
    </location>
</feature>
<organism evidence="1 2">
    <name type="scientific">Aphis craccivora</name>
    <name type="common">Cowpea aphid</name>
    <dbReference type="NCBI Taxonomy" id="307492"/>
    <lineage>
        <taxon>Eukaryota</taxon>
        <taxon>Metazoa</taxon>
        <taxon>Ecdysozoa</taxon>
        <taxon>Arthropoda</taxon>
        <taxon>Hexapoda</taxon>
        <taxon>Insecta</taxon>
        <taxon>Pterygota</taxon>
        <taxon>Neoptera</taxon>
        <taxon>Paraneoptera</taxon>
        <taxon>Hemiptera</taxon>
        <taxon>Sternorrhyncha</taxon>
        <taxon>Aphidomorpha</taxon>
        <taxon>Aphidoidea</taxon>
        <taxon>Aphididae</taxon>
        <taxon>Aphidini</taxon>
        <taxon>Aphis</taxon>
        <taxon>Aphis</taxon>
    </lineage>
</organism>
<dbReference type="Proteomes" id="UP000478052">
    <property type="component" value="Unassembled WGS sequence"/>
</dbReference>